<dbReference type="HOGENOM" id="CLU_3273769_0_0_9"/>
<sequence length="41" mass="4941">MIKGKPFRFSNFPEFLAKVHKLSPLMEYFNTKFTFVIDKDK</sequence>
<evidence type="ECO:0000313" key="1">
    <source>
        <dbReference type="EMBL" id="AEI39760.1"/>
    </source>
</evidence>
<protein>
    <submittedName>
        <fullName evidence="1">Uncharacterized protein</fullName>
    </submittedName>
</protein>
<organism evidence="1 2">
    <name type="scientific">Paenibacillus mucilaginosus (strain KNP414)</name>
    <dbReference type="NCBI Taxonomy" id="1036673"/>
    <lineage>
        <taxon>Bacteria</taxon>
        <taxon>Bacillati</taxon>
        <taxon>Bacillota</taxon>
        <taxon>Bacilli</taxon>
        <taxon>Bacillales</taxon>
        <taxon>Paenibacillaceae</taxon>
        <taxon>Paenibacillus</taxon>
    </lineage>
</organism>
<dbReference type="AlphaFoldDB" id="F8FF60"/>
<reference evidence="1 2" key="2">
    <citation type="journal article" date="2013" name="Genome Announc.">
        <title>Genome Sequence of Growth-Improving Paenibacillus mucilaginosus Strain KNP414.</title>
        <authorList>
            <person name="Lu J.J."/>
            <person name="Wang J.F."/>
            <person name="Hu X.F."/>
        </authorList>
    </citation>
    <scope>NUCLEOTIDE SEQUENCE [LARGE SCALE GENOMIC DNA]</scope>
    <source>
        <strain evidence="1 2">KNP414</strain>
    </source>
</reference>
<dbReference type="EMBL" id="CP002869">
    <property type="protein sequence ID" value="AEI39760.1"/>
    <property type="molecule type" value="Genomic_DNA"/>
</dbReference>
<gene>
    <name evidence="1" type="ordered locus">KNP414_01193</name>
</gene>
<accession>F8FF60</accession>
<dbReference type="KEGG" id="pms:KNP414_01193"/>
<dbReference type="Proteomes" id="UP000006620">
    <property type="component" value="Chromosome"/>
</dbReference>
<reference evidence="2" key="1">
    <citation type="submission" date="2011-06" db="EMBL/GenBank/DDBJ databases">
        <title>Complete genome sequence of Paenibacillus mucilaginosus KNP414.</title>
        <authorList>
            <person name="Wang J."/>
            <person name="Hu S."/>
            <person name="Hu X."/>
            <person name="Zhang B."/>
            <person name="Dong D."/>
            <person name="Zhang S."/>
            <person name="Zhao K."/>
            <person name="Wu D."/>
        </authorList>
    </citation>
    <scope>NUCLEOTIDE SEQUENCE [LARGE SCALE GENOMIC DNA]</scope>
    <source>
        <strain evidence="2">KNP414</strain>
    </source>
</reference>
<evidence type="ECO:0000313" key="2">
    <source>
        <dbReference type="Proteomes" id="UP000006620"/>
    </source>
</evidence>
<proteinExistence type="predicted"/>
<name>F8FF60_PAEMK</name>